<gene>
    <name evidence="1" type="ORF">PI95_031955</name>
</gene>
<sequence length="51" mass="5803">MGTDINLYAEIRRNNKWEPIPEPAATEWSKGKKVPIESTEIGRPYKLFGVA</sequence>
<dbReference type="EMBL" id="JTCM02000145">
    <property type="protein sequence ID" value="NEU76990.1"/>
    <property type="molecule type" value="Genomic_DNA"/>
</dbReference>
<dbReference type="RefSeq" id="WP_163519381.1">
    <property type="nucleotide sequence ID" value="NZ_JTCM02000145.1"/>
</dbReference>
<keyword evidence="2" id="KW-1185">Reference proteome</keyword>
<dbReference type="AlphaFoldDB" id="A0A846HKW4"/>
<accession>A0A846HKW4</accession>
<proteinExistence type="predicted"/>
<evidence type="ECO:0000313" key="1">
    <source>
        <dbReference type="EMBL" id="NEU76990.1"/>
    </source>
</evidence>
<dbReference type="Proteomes" id="UP000031549">
    <property type="component" value="Unassembled WGS sequence"/>
</dbReference>
<organism evidence="1 2">
    <name type="scientific">Hassallia byssoidea VB512170</name>
    <dbReference type="NCBI Taxonomy" id="1304833"/>
    <lineage>
        <taxon>Bacteria</taxon>
        <taxon>Bacillati</taxon>
        <taxon>Cyanobacteriota</taxon>
        <taxon>Cyanophyceae</taxon>
        <taxon>Nostocales</taxon>
        <taxon>Tolypothrichaceae</taxon>
        <taxon>Hassallia</taxon>
    </lineage>
</organism>
<comment type="caution">
    <text evidence="1">The sequence shown here is derived from an EMBL/GenBank/DDBJ whole genome shotgun (WGS) entry which is preliminary data.</text>
</comment>
<evidence type="ECO:0000313" key="2">
    <source>
        <dbReference type="Proteomes" id="UP000031549"/>
    </source>
</evidence>
<reference evidence="1 2" key="1">
    <citation type="journal article" date="2015" name="Genome Announc.">
        <title>Draft Genome Sequence of Cyanobacterium Hassallia byssoidea Strain VB512170, Isolated from Monuments in India.</title>
        <authorList>
            <person name="Singh D."/>
            <person name="Chandrababunaidu M.M."/>
            <person name="Panda A."/>
            <person name="Sen D."/>
            <person name="Bhattacharyya S."/>
            <person name="Adhikary S.P."/>
            <person name="Tripathy S."/>
        </authorList>
    </citation>
    <scope>NUCLEOTIDE SEQUENCE [LARGE SCALE GENOMIC DNA]</scope>
    <source>
        <strain evidence="1 2">VB512170</strain>
    </source>
</reference>
<name>A0A846HKW4_9CYAN</name>
<protein>
    <submittedName>
        <fullName evidence="1">Uncharacterized protein</fullName>
    </submittedName>
</protein>